<accession>A0A1F5VUW8</accession>
<evidence type="ECO:0000313" key="2">
    <source>
        <dbReference type="Proteomes" id="UP000178943"/>
    </source>
</evidence>
<evidence type="ECO:0000313" key="1">
    <source>
        <dbReference type="EMBL" id="OGF67206.1"/>
    </source>
</evidence>
<name>A0A1F5VUW8_9BACT</name>
<comment type="caution">
    <text evidence="1">The sequence shown here is derived from an EMBL/GenBank/DDBJ whole genome shotgun (WGS) entry which is preliminary data.</text>
</comment>
<sequence>MPKINAEVADDLLKKIKEDISIGIYPDISSAVNAALKKAYAKKSRTFLKWLMRKEGITEASLLKEWENIRR</sequence>
<gene>
    <name evidence="1" type="ORF">A2Y62_11800</name>
</gene>
<proteinExistence type="predicted"/>
<dbReference type="AlphaFoldDB" id="A0A1F5VUW8"/>
<protein>
    <recommendedName>
        <fullName evidence="3">CopG family transcriptional regulator</fullName>
    </recommendedName>
</protein>
<evidence type="ECO:0008006" key="3">
    <source>
        <dbReference type="Google" id="ProtNLM"/>
    </source>
</evidence>
<organism evidence="1 2">
    <name type="scientific">Candidatus Fischerbacteria bacterium RBG_13_37_8</name>
    <dbReference type="NCBI Taxonomy" id="1817863"/>
    <lineage>
        <taxon>Bacteria</taxon>
        <taxon>Candidatus Fischeribacteriota</taxon>
    </lineage>
</organism>
<dbReference type="Proteomes" id="UP000178943">
    <property type="component" value="Unassembled WGS sequence"/>
</dbReference>
<dbReference type="EMBL" id="MFGW01000066">
    <property type="protein sequence ID" value="OGF67206.1"/>
    <property type="molecule type" value="Genomic_DNA"/>
</dbReference>
<reference evidence="1 2" key="1">
    <citation type="journal article" date="2016" name="Nat. Commun.">
        <title>Thousands of microbial genomes shed light on interconnected biogeochemical processes in an aquifer system.</title>
        <authorList>
            <person name="Anantharaman K."/>
            <person name="Brown C.T."/>
            <person name="Hug L.A."/>
            <person name="Sharon I."/>
            <person name="Castelle C.J."/>
            <person name="Probst A.J."/>
            <person name="Thomas B.C."/>
            <person name="Singh A."/>
            <person name="Wilkins M.J."/>
            <person name="Karaoz U."/>
            <person name="Brodie E.L."/>
            <person name="Williams K.H."/>
            <person name="Hubbard S.S."/>
            <person name="Banfield J.F."/>
        </authorList>
    </citation>
    <scope>NUCLEOTIDE SEQUENCE [LARGE SCALE GENOMIC DNA]</scope>
</reference>